<dbReference type="EMBL" id="BDOQ01000021">
    <property type="protein sequence ID" value="GBG15849.1"/>
    <property type="molecule type" value="Genomic_DNA"/>
</dbReference>
<dbReference type="PROSITE" id="PS51318">
    <property type="entry name" value="TAT"/>
    <property type="match status" value="1"/>
</dbReference>
<keyword evidence="8" id="KW-0411">Iron-sulfur</keyword>
<evidence type="ECO:0000256" key="1">
    <source>
        <dbReference type="ARBA" id="ARBA00001966"/>
    </source>
</evidence>
<evidence type="ECO:0000256" key="3">
    <source>
        <dbReference type="ARBA" id="ARBA00010312"/>
    </source>
</evidence>
<comment type="caution">
    <text evidence="10">The sequence shown here is derived from an EMBL/GenBank/DDBJ whole genome shotgun (WGS) entry which is preliminary data.</text>
</comment>
<keyword evidence="7" id="KW-0408">Iron</keyword>
<evidence type="ECO:0000256" key="2">
    <source>
        <dbReference type="ARBA" id="ARBA00004196"/>
    </source>
</evidence>
<gene>
    <name evidence="10" type="primary">fdoG</name>
    <name evidence="10" type="ORF">NMK_3463</name>
</gene>
<feature type="domain" description="4Fe-4S Mo/W bis-MGD-type" evidence="9">
    <location>
        <begin position="77"/>
        <end position="140"/>
    </location>
</feature>
<name>A0A2R5FDJ4_9PROT</name>
<dbReference type="Proteomes" id="UP000245081">
    <property type="component" value="Unassembled WGS sequence"/>
</dbReference>
<dbReference type="GO" id="GO:0030151">
    <property type="term" value="F:molybdenum ion binding"/>
    <property type="evidence" value="ECO:0007669"/>
    <property type="project" value="TreeGrafter"/>
</dbReference>
<evidence type="ECO:0000259" key="9">
    <source>
        <dbReference type="PROSITE" id="PS51669"/>
    </source>
</evidence>
<organism evidence="10 11">
    <name type="scientific">Novimethylophilus kurashikiensis</name>
    <dbReference type="NCBI Taxonomy" id="1825523"/>
    <lineage>
        <taxon>Bacteria</taxon>
        <taxon>Pseudomonadati</taxon>
        <taxon>Pseudomonadota</taxon>
        <taxon>Betaproteobacteria</taxon>
        <taxon>Nitrosomonadales</taxon>
        <taxon>Methylophilaceae</taxon>
        <taxon>Novimethylophilus</taxon>
    </lineage>
</organism>
<keyword evidence="5" id="KW-0479">Metal-binding</keyword>
<dbReference type="Gene3D" id="3.40.50.740">
    <property type="match status" value="1"/>
</dbReference>
<dbReference type="GO" id="GO:0051539">
    <property type="term" value="F:4 iron, 4 sulfur cluster binding"/>
    <property type="evidence" value="ECO:0007669"/>
    <property type="project" value="UniProtKB-KW"/>
</dbReference>
<sequence length="229" mass="25723">MKSGFRQDFPILLKGLFRYNECHPIFFYWFLSNTMQISRRQFFKLSAAALGSSSIAAMGLMPAQALAEVRQFKLARTTETRNTCPYCSVACGIIMYSIGDKAKNAKSEIIHIEGDPDHPVSRGSLCPKGAGLLEFVHSKTRVTFPEYRAPGSNEWKRVSWEWAVERIAKLMKEDRDQHFIAKNDKGQTVNRWNTVGFLAASAASNEAGYLTHKVLRSLGVVALDNQARV</sequence>
<keyword evidence="6 10" id="KW-0560">Oxidoreductase</keyword>
<protein>
    <submittedName>
        <fullName evidence="10">Formate dehydrogenase major subunit</fullName>
        <ecNumber evidence="10">1.17.1.9</ecNumber>
    </submittedName>
</protein>
<evidence type="ECO:0000256" key="8">
    <source>
        <dbReference type="ARBA" id="ARBA00023014"/>
    </source>
</evidence>
<evidence type="ECO:0000256" key="5">
    <source>
        <dbReference type="ARBA" id="ARBA00022723"/>
    </source>
</evidence>
<accession>A0A2R5FDJ4</accession>
<comment type="subcellular location">
    <subcellularLocation>
        <location evidence="2">Cell envelope</location>
    </subcellularLocation>
</comment>
<keyword evidence="4" id="KW-0004">4Fe-4S</keyword>
<dbReference type="SUPFAM" id="SSF53706">
    <property type="entry name" value="Formate dehydrogenase/DMSO reductase, domains 1-3"/>
    <property type="match status" value="1"/>
</dbReference>
<comment type="cofactor">
    <cofactor evidence="1">
        <name>[4Fe-4S] cluster</name>
        <dbReference type="ChEBI" id="CHEBI:49883"/>
    </cofactor>
</comment>
<dbReference type="PANTHER" id="PTHR43598:SF1">
    <property type="entry name" value="FORMATE DEHYDROGENASE-O MAJOR SUBUNIT"/>
    <property type="match status" value="1"/>
</dbReference>
<evidence type="ECO:0000313" key="11">
    <source>
        <dbReference type="Proteomes" id="UP000245081"/>
    </source>
</evidence>
<dbReference type="InterPro" id="IPR027467">
    <property type="entry name" value="MopterinOxRdtase_cofactor_BS"/>
</dbReference>
<dbReference type="Gene3D" id="2.20.25.90">
    <property type="entry name" value="ADC-like domains"/>
    <property type="match status" value="1"/>
</dbReference>
<dbReference type="PROSITE" id="PS51669">
    <property type="entry name" value="4FE4S_MOW_BIS_MGD"/>
    <property type="match status" value="1"/>
</dbReference>
<proteinExistence type="inferred from homology"/>
<dbReference type="SMART" id="SM00926">
    <property type="entry name" value="Molybdop_Fe4S4"/>
    <property type="match status" value="1"/>
</dbReference>
<dbReference type="AlphaFoldDB" id="A0A2R5FDJ4"/>
<dbReference type="InterPro" id="IPR006311">
    <property type="entry name" value="TAT_signal"/>
</dbReference>
<dbReference type="PANTHER" id="PTHR43598">
    <property type="entry name" value="TUNGSTEN-CONTAINING FORMYLMETHANOFURAN DEHYDROGENASE 2 SUBUNIT B"/>
    <property type="match status" value="1"/>
</dbReference>
<dbReference type="PROSITE" id="PS00551">
    <property type="entry name" value="MOLYBDOPTERIN_PROK_1"/>
    <property type="match status" value="1"/>
</dbReference>
<dbReference type="GO" id="GO:0009061">
    <property type="term" value="P:anaerobic respiration"/>
    <property type="evidence" value="ECO:0007669"/>
    <property type="project" value="TreeGrafter"/>
</dbReference>
<dbReference type="InterPro" id="IPR006963">
    <property type="entry name" value="Mopterin_OxRdtase_4Fe-4S_dom"/>
</dbReference>
<reference evidence="10 11" key="1">
    <citation type="journal article" date="2018" name="Environ. Microbiol.">
        <title>Isolation and genomic characterization of Novimethylophilus kurashikiensis gen. nov. sp. nov., a new lanthanide-dependent methylotrophic species of Methylophilaceae.</title>
        <authorList>
            <person name="Lv H."/>
            <person name="Sahin N."/>
            <person name="Tani A."/>
        </authorList>
    </citation>
    <scope>NUCLEOTIDE SEQUENCE [LARGE SCALE GENOMIC DNA]</scope>
    <source>
        <strain evidence="10 11">La2-4</strain>
    </source>
</reference>
<dbReference type="GO" id="GO:0009055">
    <property type="term" value="F:electron transfer activity"/>
    <property type="evidence" value="ECO:0007669"/>
    <property type="project" value="TreeGrafter"/>
</dbReference>
<dbReference type="GO" id="GO:0030313">
    <property type="term" value="C:cell envelope"/>
    <property type="evidence" value="ECO:0007669"/>
    <property type="project" value="UniProtKB-SubCell"/>
</dbReference>
<dbReference type="EC" id="1.17.1.9" evidence="10"/>
<dbReference type="Pfam" id="PF04879">
    <property type="entry name" value="Molybdop_Fe4S4"/>
    <property type="match status" value="1"/>
</dbReference>
<keyword evidence="11" id="KW-1185">Reference proteome</keyword>
<evidence type="ECO:0000313" key="10">
    <source>
        <dbReference type="EMBL" id="GBG15849.1"/>
    </source>
</evidence>
<evidence type="ECO:0000256" key="7">
    <source>
        <dbReference type="ARBA" id="ARBA00023004"/>
    </source>
</evidence>
<comment type="similarity">
    <text evidence="3">Belongs to the prokaryotic molybdopterin-containing oxidoreductase family.</text>
</comment>
<dbReference type="GO" id="GO:0008863">
    <property type="term" value="F:formate dehydrogenase (NAD+) activity"/>
    <property type="evidence" value="ECO:0007669"/>
    <property type="project" value="UniProtKB-EC"/>
</dbReference>
<evidence type="ECO:0000256" key="6">
    <source>
        <dbReference type="ARBA" id="ARBA00023002"/>
    </source>
</evidence>
<evidence type="ECO:0000256" key="4">
    <source>
        <dbReference type="ARBA" id="ARBA00022485"/>
    </source>
</evidence>